<dbReference type="AlphaFoldDB" id="A0A3P7IRL4"/>
<dbReference type="EC" id="2.3.1.-" evidence="1"/>
<dbReference type="Proteomes" id="UP000270094">
    <property type="component" value="Unassembled WGS sequence"/>
</dbReference>
<reference evidence="2 3" key="1">
    <citation type="submission" date="2018-11" db="EMBL/GenBank/DDBJ databases">
        <authorList>
            <consortium name="Pathogen Informatics"/>
        </authorList>
    </citation>
    <scope>NUCLEOTIDE SEQUENCE [LARGE SCALE GENOMIC DNA]</scope>
</reference>
<gene>
    <name evidence="2" type="ORF">SVUK_LOCUS3142</name>
</gene>
<accession>A0A3P7IRL4</accession>
<organism evidence="2 3">
    <name type="scientific">Strongylus vulgaris</name>
    <name type="common">Blood worm</name>
    <dbReference type="NCBI Taxonomy" id="40348"/>
    <lineage>
        <taxon>Eukaryota</taxon>
        <taxon>Metazoa</taxon>
        <taxon>Ecdysozoa</taxon>
        <taxon>Nematoda</taxon>
        <taxon>Chromadorea</taxon>
        <taxon>Rhabditida</taxon>
        <taxon>Rhabditina</taxon>
        <taxon>Rhabditomorpha</taxon>
        <taxon>Strongyloidea</taxon>
        <taxon>Strongylidae</taxon>
        <taxon>Strongylus</taxon>
    </lineage>
</organism>
<name>A0A3P7IRL4_STRVU</name>
<dbReference type="InterPro" id="IPR010313">
    <property type="entry name" value="Glycine_N-acyltransferase"/>
</dbReference>
<protein>
    <recommendedName>
        <fullName evidence="1">Glycine N-acyltransferase-like protein</fullName>
        <ecNumber evidence="1">2.3.1.-</ecNumber>
    </recommendedName>
</protein>
<sequence>MKFFLANLCPFFASDYISLFCDGEPDVEGFNDAIDEVFRLHPLKKRILIVGEERVTKSLSNYIDVIPSLSITHYPCIMFYMNRSQMETVRVLQLPKVPAGYELGSANPDKDAEIITKTWRHARPNEMDQTKLQIDINLYAKAADMQKLILFYFYVFFRAKLRNFPSSCVRYNGNPVGFEMMDATGMLNHLFVLEQHRKKGLGSIIELDLAKKIINNGCKVYKCVELYNKTVLAGSKQSRFWSSVKDNDGNDVLIVFSIVVKE</sequence>
<dbReference type="SUPFAM" id="SSF55729">
    <property type="entry name" value="Acyl-CoA N-acyltransferases (Nat)"/>
    <property type="match status" value="1"/>
</dbReference>
<dbReference type="PANTHER" id="PTHR15298:SF1">
    <property type="entry name" value="GLYCINE N-ACYLTRANSFERASE-LIKE PROTEIN"/>
    <property type="match status" value="1"/>
</dbReference>
<keyword evidence="1" id="KW-0012">Acyltransferase</keyword>
<keyword evidence="3" id="KW-1185">Reference proteome</keyword>
<dbReference type="GO" id="GO:0047961">
    <property type="term" value="F:glycine N-acyltransferase activity"/>
    <property type="evidence" value="ECO:0007669"/>
    <property type="project" value="InterPro"/>
</dbReference>
<proteinExistence type="inferred from homology"/>
<evidence type="ECO:0000313" key="3">
    <source>
        <dbReference type="Proteomes" id="UP000270094"/>
    </source>
</evidence>
<dbReference type="OrthoDB" id="5778665at2759"/>
<dbReference type="EMBL" id="UYYB01007795">
    <property type="protein sequence ID" value="VDM68144.1"/>
    <property type="molecule type" value="Genomic_DNA"/>
</dbReference>
<dbReference type="PANTHER" id="PTHR15298">
    <property type="entry name" value="L-COA N-ACYLTRANSFERASE-RELATED"/>
    <property type="match status" value="1"/>
</dbReference>
<comment type="similarity">
    <text evidence="1">Belongs to the glycine N-acyltransferase family.</text>
</comment>
<keyword evidence="1" id="KW-0808">Transferase</keyword>
<dbReference type="Gene3D" id="3.40.630.30">
    <property type="match status" value="1"/>
</dbReference>
<dbReference type="InterPro" id="IPR016181">
    <property type="entry name" value="Acyl_CoA_acyltransferase"/>
</dbReference>
<dbReference type="GO" id="GO:0005739">
    <property type="term" value="C:mitochondrion"/>
    <property type="evidence" value="ECO:0007669"/>
    <property type="project" value="InterPro"/>
</dbReference>
<evidence type="ECO:0000256" key="1">
    <source>
        <dbReference type="RuleBase" id="RU368002"/>
    </source>
</evidence>
<evidence type="ECO:0000313" key="2">
    <source>
        <dbReference type="EMBL" id="VDM68144.1"/>
    </source>
</evidence>